<evidence type="ECO:0000256" key="1">
    <source>
        <dbReference type="ARBA" id="ARBA00004141"/>
    </source>
</evidence>
<feature type="transmembrane region" description="Helical" evidence="6">
    <location>
        <begin position="109"/>
        <end position="130"/>
    </location>
</feature>
<dbReference type="InterPro" id="IPR037185">
    <property type="entry name" value="EmrE-like"/>
</dbReference>
<accession>A0A3G8H8Z3</accession>
<keyword evidence="4 6" id="KW-1133">Transmembrane helix</keyword>
<feature type="transmembrane region" description="Helical" evidence="6">
    <location>
        <begin position="20"/>
        <end position="38"/>
    </location>
</feature>
<reference evidence="9" key="1">
    <citation type="submission" date="2018-11" db="EMBL/GenBank/DDBJ databases">
        <title>FDA dAtabase for Regulatory Grade micrObial Sequences (FDA-ARGOS): Supporting development and validation of Infectious Disease Dx tests.</title>
        <authorList>
            <person name="Goldberg B."/>
            <person name="Campos J."/>
            <person name="Tallon L."/>
            <person name="Sadzewicz L."/>
            <person name="Zhao X."/>
            <person name="Vavikolanu K."/>
            <person name="Mehta A."/>
            <person name="Aluvathingal J."/>
            <person name="Nadendla S."/>
            <person name="Geyer C."/>
            <person name="Nandy P."/>
            <person name="Yan Y."/>
            <person name="Sichtig H."/>
        </authorList>
    </citation>
    <scope>NUCLEOTIDE SEQUENCE [LARGE SCALE GENOMIC DNA]</scope>
    <source>
        <strain evidence="9">FDAARGOS_614</strain>
    </source>
</reference>
<comment type="similarity">
    <text evidence="2">Belongs to the EamA transporter family.</text>
</comment>
<dbReference type="OrthoDB" id="5430053at2"/>
<dbReference type="AlphaFoldDB" id="A0A3G8H8Z3"/>
<dbReference type="KEGG" id="cpau:EHF44_25700"/>
<dbReference type="InterPro" id="IPR000620">
    <property type="entry name" value="EamA_dom"/>
</dbReference>
<dbReference type="Pfam" id="PF00892">
    <property type="entry name" value="EamA"/>
    <property type="match status" value="2"/>
</dbReference>
<gene>
    <name evidence="8" type="ORF">EHF44_25700</name>
</gene>
<dbReference type="EMBL" id="CP033970">
    <property type="protein sequence ID" value="AZG17047.1"/>
    <property type="molecule type" value="Genomic_DNA"/>
</dbReference>
<feature type="domain" description="EamA" evidence="7">
    <location>
        <begin position="4"/>
        <end position="122"/>
    </location>
</feature>
<dbReference type="SUPFAM" id="SSF103481">
    <property type="entry name" value="Multidrug resistance efflux transporter EmrE"/>
    <property type="match status" value="2"/>
</dbReference>
<evidence type="ECO:0000256" key="6">
    <source>
        <dbReference type="SAM" id="Phobius"/>
    </source>
</evidence>
<dbReference type="GO" id="GO:0016020">
    <property type="term" value="C:membrane"/>
    <property type="evidence" value="ECO:0007669"/>
    <property type="project" value="UniProtKB-SubCell"/>
</dbReference>
<feature type="transmembrane region" description="Helical" evidence="6">
    <location>
        <begin position="257"/>
        <end position="273"/>
    </location>
</feature>
<protein>
    <submittedName>
        <fullName evidence="8">DMT family transporter</fullName>
    </submittedName>
</protein>
<evidence type="ECO:0000256" key="4">
    <source>
        <dbReference type="ARBA" id="ARBA00022989"/>
    </source>
</evidence>
<dbReference type="InterPro" id="IPR050638">
    <property type="entry name" value="AA-Vitamin_Transporters"/>
</dbReference>
<sequence>MLLGTIGIFVSQAHAPPLTAAWSRCAFGWLGLTVWLLWRRRLRDVRLTRAHAAWVLTAASLMVASWVLFFDAIGRTSAGMAVVLFHVQPLFVLVLGGLWLGEPVGKARLAFVMVAMAGLVLATGLLEPVFQPGTGRAPDAAYWIGVAACLLGALCTAGATLIARRLGNLRAGVLAWWQCAIGSVVLLAWPIHHGWPAPGWPWAWLAGIGIVHTALAYTLIYAGMAKLRTTRIAVFQFVYPATAVLMDWLVLGHRQSAWQIAGIGVMAAAILMAERQR</sequence>
<dbReference type="Proteomes" id="UP000270411">
    <property type="component" value="Chromosome 2"/>
</dbReference>
<evidence type="ECO:0000256" key="3">
    <source>
        <dbReference type="ARBA" id="ARBA00022692"/>
    </source>
</evidence>
<dbReference type="PANTHER" id="PTHR32322">
    <property type="entry name" value="INNER MEMBRANE TRANSPORTER"/>
    <property type="match status" value="1"/>
</dbReference>
<feature type="transmembrane region" description="Helical" evidence="6">
    <location>
        <begin position="201"/>
        <end position="220"/>
    </location>
</feature>
<feature type="transmembrane region" description="Helical" evidence="6">
    <location>
        <begin position="81"/>
        <end position="100"/>
    </location>
</feature>
<evidence type="ECO:0000313" key="8">
    <source>
        <dbReference type="EMBL" id="AZG17047.1"/>
    </source>
</evidence>
<evidence type="ECO:0000256" key="5">
    <source>
        <dbReference type="ARBA" id="ARBA00023136"/>
    </source>
</evidence>
<name>A0A3G8H8Z3_9BURK</name>
<keyword evidence="3 6" id="KW-0812">Transmembrane</keyword>
<comment type="subcellular location">
    <subcellularLocation>
        <location evidence="1">Membrane</location>
        <topology evidence="1">Multi-pass membrane protein</topology>
    </subcellularLocation>
</comment>
<feature type="domain" description="EamA" evidence="7">
    <location>
        <begin position="144"/>
        <end position="272"/>
    </location>
</feature>
<feature type="transmembrane region" description="Helical" evidence="6">
    <location>
        <begin position="142"/>
        <end position="162"/>
    </location>
</feature>
<dbReference type="PANTHER" id="PTHR32322:SF2">
    <property type="entry name" value="EAMA DOMAIN-CONTAINING PROTEIN"/>
    <property type="match status" value="1"/>
</dbReference>
<evidence type="ECO:0000256" key="2">
    <source>
        <dbReference type="ARBA" id="ARBA00007362"/>
    </source>
</evidence>
<proteinExistence type="inferred from homology"/>
<evidence type="ECO:0000313" key="9">
    <source>
        <dbReference type="Proteomes" id="UP000270411"/>
    </source>
</evidence>
<evidence type="ECO:0000259" key="7">
    <source>
        <dbReference type="Pfam" id="PF00892"/>
    </source>
</evidence>
<organism evidence="8 9">
    <name type="scientific">Cupriavidus pauculus</name>
    <dbReference type="NCBI Taxonomy" id="82633"/>
    <lineage>
        <taxon>Bacteria</taxon>
        <taxon>Pseudomonadati</taxon>
        <taxon>Pseudomonadota</taxon>
        <taxon>Betaproteobacteria</taxon>
        <taxon>Burkholderiales</taxon>
        <taxon>Burkholderiaceae</taxon>
        <taxon>Cupriavidus</taxon>
    </lineage>
</organism>
<feature type="transmembrane region" description="Helical" evidence="6">
    <location>
        <begin position="174"/>
        <end position="195"/>
    </location>
</feature>
<feature type="transmembrane region" description="Helical" evidence="6">
    <location>
        <begin position="50"/>
        <end position="69"/>
    </location>
</feature>
<feature type="transmembrane region" description="Helical" evidence="6">
    <location>
        <begin position="232"/>
        <end position="251"/>
    </location>
</feature>
<keyword evidence="5 6" id="KW-0472">Membrane</keyword>